<keyword evidence="4" id="KW-1185">Reference proteome</keyword>
<dbReference type="InterPro" id="IPR023393">
    <property type="entry name" value="START-like_dom_sf"/>
</dbReference>
<gene>
    <name evidence="3" type="ORF">GCM10010521_38800</name>
</gene>
<evidence type="ECO:0000313" key="4">
    <source>
        <dbReference type="Proteomes" id="UP001500893"/>
    </source>
</evidence>
<comment type="caution">
    <text evidence="3">The sequence shown here is derived from an EMBL/GenBank/DDBJ whole genome shotgun (WGS) entry which is preliminary data.</text>
</comment>
<dbReference type="Gene3D" id="3.30.530.20">
    <property type="match status" value="1"/>
</dbReference>
<evidence type="ECO:0000256" key="1">
    <source>
        <dbReference type="ARBA" id="ARBA00006817"/>
    </source>
</evidence>
<organism evidence="3 4">
    <name type="scientific">Streptomyces rameus</name>
    <dbReference type="NCBI Taxonomy" id="68261"/>
    <lineage>
        <taxon>Bacteria</taxon>
        <taxon>Bacillati</taxon>
        <taxon>Actinomycetota</taxon>
        <taxon>Actinomycetes</taxon>
        <taxon>Kitasatosporales</taxon>
        <taxon>Streptomycetaceae</taxon>
        <taxon>Streptomyces</taxon>
    </lineage>
</organism>
<accession>A0ABP6NGJ8</accession>
<dbReference type="Proteomes" id="UP001500893">
    <property type="component" value="Unassembled WGS sequence"/>
</dbReference>
<sequence>MRALAYDTERTLSLRWTDADPANPADRSVTRTLEQDGHGTRLFLVHEGFGPDGPARAMAHRIVGRGGQRHVLPARGQVLEQPG</sequence>
<dbReference type="InterPro" id="IPR013538">
    <property type="entry name" value="ASHA1/2-like_C"/>
</dbReference>
<dbReference type="Pfam" id="PF08327">
    <property type="entry name" value="AHSA1"/>
    <property type="match status" value="1"/>
</dbReference>
<name>A0ABP6NGJ8_9ACTN</name>
<reference evidence="4" key="1">
    <citation type="journal article" date="2019" name="Int. J. Syst. Evol. Microbiol.">
        <title>The Global Catalogue of Microorganisms (GCM) 10K type strain sequencing project: providing services to taxonomists for standard genome sequencing and annotation.</title>
        <authorList>
            <consortium name="The Broad Institute Genomics Platform"/>
            <consortium name="The Broad Institute Genome Sequencing Center for Infectious Disease"/>
            <person name="Wu L."/>
            <person name="Ma J."/>
        </authorList>
    </citation>
    <scope>NUCLEOTIDE SEQUENCE [LARGE SCALE GENOMIC DNA]</scope>
    <source>
        <strain evidence="4">JCM 11574</strain>
    </source>
</reference>
<evidence type="ECO:0000313" key="3">
    <source>
        <dbReference type="EMBL" id="GAA3147724.1"/>
    </source>
</evidence>
<dbReference type="EMBL" id="BAAAVM010000049">
    <property type="protein sequence ID" value="GAA3147724.1"/>
    <property type="molecule type" value="Genomic_DNA"/>
</dbReference>
<proteinExistence type="inferred from homology"/>
<feature type="domain" description="Activator of Hsp90 ATPase homologue 1/2-like C-terminal" evidence="2">
    <location>
        <begin position="4"/>
        <end position="58"/>
    </location>
</feature>
<protein>
    <recommendedName>
        <fullName evidence="2">Activator of Hsp90 ATPase homologue 1/2-like C-terminal domain-containing protein</fullName>
    </recommendedName>
</protein>
<dbReference type="SUPFAM" id="SSF55961">
    <property type="entry name" value="Bet v1-like"/>
    <property type="match status" value="1"/>
</dbReference>
<evidence type="ECO:0000259" key="2">
    <source>
        <dbReference type="Pfam" id="PF08327"/>
    </source>
</evidence>
<comment type="similarity">
    <text evidence="1">Belongs to the AHA1 family.</text>
</comment>